<dbReference type="SUPFAM" id="SSF54909">
    <property type="entry name" value="Dimeric alpha+beta barrel"/>
    <property type="match status" value="1"/>
</dbReference>
<evidence type="ECO:0000313" key="2">
    <source>
        <dbReference type="EMBL" id="KAK1756837.1"/>
    </source>
</evidence>
<dbReference type="EMBL" id="MU839831">
    <property type="protein sequence ID" value="KAK1756837.1"/>
    <property type="molecule type" value="Genomic_DNA"/>
</dbReference>
<dbReference type="Pfam" id="PF03795">
    <property type="entry name" value="YCII"/>
    <property type="match status" value="1"/>
</dbReference>
<evidence type="ECO:0000259" key="1">
    <source>
        <dbReference type="Pfam" id="PF03795"/>
    </source>
</evidence>
<dbReference type="InterPro" id="IPR005545">
    <property type="entry name" value="YCII"/>
</dbReference>
<accession>A0AAJ0F7H3</accession>
<dbReference type="AlphaFoldDB" id="A0AAJ0F7H3"/>
<sequence>MATAASPRHFPRILFSARLPILRTPTRPFLSNHNLIVPRNNNNITASPRTTTRRTMATSTGRKYEWLVVVPDFPGTLAKRLEVRPTHFAGLKPRLDSGQFQMGGSILDEVPQDDEPTSLKMNGSSLVVVAESKAEILDILRDDIYAKSGVWDVDNGKK</sequence>
<protein>
    <recommendedName>
        <fullName evidence="1">YCII-related domain-containing protein</fullName>
    </recommendedName>
</protein>
<proteinExistence type="predicted"/>
<dbReference type="Gene3D" id="3.30.70.1060">
    <property type="entry name" value="Dimeric alpha+beta barrel"/>
    <property type="match status" value="1"/>
</dbReference>
<name>A0AAJ0F7H3_9PEZI</name>
<dbReference type="PANTHER" id="PTHR33606">
    <property type="entry name" value="PROTEIN YCII"/>
    <property type="match status" value="1"/>
</dbReference>
<gene>
    <name evidence="2" type="ORF">QBC47DRAFT_377782</name>
</gene>
<dbReference type="InterPro" id="IPR011008">
    <property type="entry name" value="Dimeric_a/b-barrel"/>
</dbReference>
<comment type="caution">
    <text evidence="2">The sequence shown here is derived from an EMBL/GenBank/DDBJ whole genome shotgun (WGS) entry which is preliminary data.</text>
</comment>
<feature type="domain" description="YCII-related" evidence="1">
    <location>
        <begin position="66"/>
        <end position="152"/>
    </location>
</feature>
<dbReference type="InterPro" id="IPR051807">
    <property type="entry name" value="Sec-metab_biosynth-assoc"/>
</dbReference>
<dbReference type="Proteomes" id="UP001239445">
    <property type="component" value="Unassembled WGS sequence"/>
</dbReference>
<reference evidence="2" key="1">
    <citation type="submission" date="2023-06" db="EMBL/GenBank/DDBJ databases">
        <title>Genome-scale phylogeny and comparative genomics of the fungal order Sordariales.</title>
        <authorList>
            <consortium name="Lawrence Berkeley National Laboratory"/>
            <person name="Hensen N."/>
            <person name="Bonometti L."/>
            <person name="Westerberg I."/>
            <person name="Brannstrom I.O."/>
            <person name="Guillou S."/>
            <person name="Cros-Aarteil S."/>
            <person name="Calhoun S."/>
            <person name="Haridas S."/>
            <person name="Kuo A."/>
            <person name="Mondo S."/>
            <person name="Pangilinan J."/>
            <person name="Riley R."/>
            <person name="Labutti K."/>
            <person name="Andreopoulos B."/>
            <person name="Lipzen A."/>
            <person name="Chen C."/>
            <person name="Yanf M."/>
            <person name="Daum C."/>
            <person name="Ng V."/>
            <person name="Clum A."/>
            <person name="Steindorff A."/>
            <person name="Ohm R."/>
            <person name="Martin F."/>
            <person name="Silar P."/>
            <person name="Natvig D."/>
            <person name="Lalanne C."/>
            <person name="Gautier V."/>
            <person name="Ament-Velasquez S.L."/>
            <person name="Kruys A."/>
            <person name="Hutchinson M.I."/>
            <person name="Powell A.J."/>
            <person name="Barry K."/>
            <person name="Miller A.N."/>
            <person name="Grigoriev I.V."/>
            <person name="Debuchy R."/>
            <person name="Gladieux P."/>
            <person name="Thoren M.H."/>
            <person name="Johannesson H."/>
        </authorList>
    </citation>
    <scope>NUCLEOTIDE SEQUENCE</scope>
    <source>
        <strain evidence="2">PSN4</strain>
    </source>
</reference>
<evidence type="ECO:0000313" key="3">
    <source>
        <dbReference type="Proteomes" id="UP001239445"/>
    </source>
</evidence>
<organism evidence="2 3">
    <name type="scientific">Echria macrotheca</name>
    <dbReference type="NCBI Taxonomy" id="438768"/>
    <lineage>
        <taxon>Eukaryota</taxon>
        <taxon>Fungi</taxon>
        <taxon>Dikarya</taxon>
        <taxon>Ascomycota</taxon>
        <taxon>Pezizomycotina</taxon>
        <taxon>Sordariomycetes</taxon>
        <taxon>Sordariomycetidae</taxon>
        <taxon>Sordariales</taxon>
        <taxon>Schizotheciaceae</taxon>
        <taxon>Echria</taxon>
    </lineage>
</organism>
<keyword evidence="3" id="KW-1185">Reference proteome</keyword>
<dbReference type="PANTHER" id="PTHR33606:SF3">
    <property type="entry name" value="PROTEIN YCII"/>
    <property type="match status" value="1"/>
</dbReference>